<dbReference type="OrthoDB" id="12976at2"/>
<keyword evidence="6 7" id="KW-0676">Redox-active center</keyword>
<comment type="function">
    <text evidence="7">Required for disulfide bond formation in some periplasmic proteins. Acts by transferring its disulfide bond to other proteins and is reduced in the process.</text>
</comment>
<evidence type="ECO:0000256" key="7">
    <source>
        <dbReference type="RuleBase" id="RU364038"/>
    </source>
</evidence>
<dbReference type="PANTHER" id="PTHR35272">
    <property type="entry name" value="THIOL:DISULFIDE INTERCHANGE PROTEIN DSBC-RELATED"/>
    <property type="match status" value="1"/>
</dbReference>
<dbReference type="Gene3D" id="3.40.30.10">
    <property type="entry name" value="Glutaredoxin"/>
    <property type="match status" value="1"/>
</dbReference>
<evidence type="ECO:0000256" key="3">
    <source>
        <dbReference type="ARBA" id="ARBA00022729"/>
    </source>
</evidence>
<dbReference type="EMBL" id="SMFU01000010">
    <property type="protein sequence ID" value="TCK04942.1"/>
    <property type="molecule type" value="Genomic_DNA"/>
</dbReference>
<dbReference type="InterPro" id="IPR051470">
    <property type="entry name" value="Thiol:disulfide_interchange"/>
</dbReference>
<accession>A0A4R1GKS1</accession>
<dbReference type="InterPro" id="IPR012336">
    <property type="entry name" value="Thioredoxin-like_fold"/>
</dbReference>
<evidence type="ECO:0000313" key="10">
    <source>
        <dbReference type="EMBL" id="TCK04942.1"/>
    </source>
</evidence>
<dbReference type="PANTHER" id="PTHR35272:SF3">
    <property type="entry name" value="THIOL:DISULFIDE INTERCHANGE PROTEIN DSBC"/>
    <property type="match status" value="1"/>
</dbReference>
<sequence>MRALVAAMLMLVVAQGAQAADDANNKIAERIKSVDSRLNVESVTATPMDGLFEVVLSSGEVLYTDSEGEYVLSGELFHLEQGRGLVNLTEQRMQKVRVDALAKIPAEQRVVFPAKGERKARIQVFTDVDCVYCRRLHSEVAKLNEMGIEVDYLAFPRGGERSAAAGKMTAIWCAESGEERRELMNRAKAGEALEPVNCENPVLDQFHLGQQLGVNGTPALILDNGQMLPGYVPAERLKQILEI</sequence>
<evidence type="ECO:0000256" key="1">
    <source>
        <dbReference type="ARBA" id="ARBA00004418"/>
    </source>
</evidence>
<dbReference type="CDD" id="cd03020">
    <property type="entry name" value="DsbA_DsbC_DsbG"/>
    <property type="match status" value="1"/>
</dbReference>
<dbReference type="RefSeq" id="WP_132295066.1">
    <property type="nucleotide sequence ID" value="NZ_SMFU01000010.1"/>
</dbReference>
<keyword evidence="5" id="KW-1015">Disulfide bond</keyword>
<comment type="subcellular location">
    <subcellularLocation>
        <location evidence="1 7">Periplasm</location>
    </subcellularLocation>
</comment>
<keyword evidence="11" id="KW-1185">Reference proteome</keyword>
<comment type="caution">
    <text evidence="10">The sequence shown here is derived from an EMBL/GenBank/DDBJ whole genome shotgun (WGS) entry which is preliminary data.</text>
</comment>
<evidence type="ECO:0000256" key="4">
    <source>
        <dbReference type="ARBA" id="ARBA00022764"/>
    </source>
</evidence>
<dbReference type="InterPro" id="IPR036249">
    <property type="entry name" value="Thioredoxin-like_sf"/>
</dbReference>
<dbReference type="Gene3D" id="3.10.450.70">
    <property type="entry name" value="Disulphide bond isomerase, DsbC/G, N-terminal"/>
    <property type="match status" value="1"/>
</dbReference>
<dbReference type="GO" id="GO:0042597">
    <property type="term" value="C:periplasmic space"/>
    <property type="evidence" value="ECO:0007669"/>
    <property type="project" value="UniProtKB-SubCell"/>
</dbReference>
<feature type="domain" description="Disulphide bond isomerase DsbC/G N-terminal" evidence="8">
    <location>
        <begin position="19"/>
        <end position="90"/>
    </location>
</feature>
<evidence type="ECO:0000256" key="6">
    <source>
        <dbReference type="ARBA" id="ARBA00023284"/>
    </source>
</evidence>
<feature type="domain" description="Thioredoxin-like fold" evidence="9">
    <location>
        <begin position="114"/>
        <end position="241"/>
    </location>
</feature>
<dbReference type="InterPro" id="IPR009094">
    <property type="entry name" value="DiS-bond_isomerase_DsbC/G_N_sf"/>
</dbReference>
<dbReference type="Proteomes" id="UP000294546">
    <property type="component" value="Unassembled WGS sequence"/>
</dbReference>
<name>A0A4R1GKS1_9GAMM</name>
<dbReference type="InterPro" id="IPR018950">
    <property type="entry name" value="DiS-bond_isomerase_DsbC/G_N"/>
</dbReference>
<dbReference type="SUPFAM" id="SSF54423">
    <property type="entry name" value="DsbC/DsbG N-terminal domain-like"/>
    <property type="match status" value="1"/>
</dbReference>
<organism evidence="10 11">
    <name type="scientific">Marinobacterium mangrovicola</name>
    <dbReference type="NCBI Taxonomy" id="1476959"/>
    <lineage>
        <taxon>Bacteria</taxon>
        <taxon>Pseudomonadati</taxon>
        <taxon>Pseudomonadota</taxon>
        <taxon>Gammaproteobacteria</taxon>
        <taxon>Oceanospirillales</taxon>
        <taxon>Oceanospirillaceae</taxon>
        <taxon>Marinobacterium</taxon>
    </lineage>
</organism>
<keyword evidence="4 7" id="KW-0574">Periplasm</keyword>
<dbReference type="Pfam" id="PF10411">
    <property type="entry name" value="DsbC_N"/>
    <property type="match status" value="1"/>
</dbReference>
<evidence type="ECO:0000256" key="5">
    <source>
        <dbReference type="ARBA" id="ARBA00023157"/>
    </source>
</evidence>
<proteinExistence type="inferred from homology"/>
<evidence type="ECO:0000259" key="8">
    <source>
        <dbReference type="Pfam" id="PF10411"/>
    </source>
</evidence>
<gene>
    <name evidence="10" type="ORF">CLV83_3392</name>
</gene>
<dbReference type="Pfam" id="PF13098">
    <property type="entry name" value="Thioredoxin_2"/>
    <property type="match status" value="1"/>
</dbReference>
<evidence type="ECO:0000256" key="2">
    <source>
        <dbReference type="ARBA" id="ARBA00009813"/>
    </source>
</evidence>
<dbReference type="AlphaFoldDB" id="A0A4R1GKS1"/>
<comment type="similarity">
    <text evidence="2 7">Belongs to the thioredoxin family. DsbC subfamily.</text>
</comment>
<reference evidence="10 11" key="1">
    <citation type="submission" date="2019-03" db="EMBL/GenBank/DDBJ databases">
        <title>Genomic Encyclopedia of Archaeal and Bacterial Type Strains, Phase II (KMG-II): from individual species to whole genera.</title>
        <authorList>
            <person name="Goeker M."/>
        </authorList>
    </citation>
    <scope>NUCLEOTIDE SEQUENCE [LARGE SCALE GENOMIC DNA]</scope>
    <source>
        <strain evidence="10 11">DSM 27697</strain>
    </source>
</reference>
<dbReference type="InterPro" id="IPR033954">
    <property type="entry name" value="DiS-bond_Isoase_DsbC/G"/>
</dbReference>
<feature type="chain" id="PRO_5021032440" description="Thiol:disulfide interchange protein" evidence="7">
    <location>
        <begin position="20"/>
        <end position="243"/>
    </location>
</feature>
<protein>
    <recommendedName>
        <fullName evidence="7">Thiol:disulfide interchange protein</fullName>
    </recommendedName>
</protein>
<evidence type="ECO:0000259" key="9">
    <source>
        <dbReference type="Pfam" id="PF13098"/>
    </source>
</evidence>
<evidence type="ECO:0000313" key="11">
    <source>
        <dbReference type="Proteomes" id="UP000294546"/>
    </source>
</evidence>
<keyword evidence="3 7" id="KW-0732">Signal</keyword>
<dbReference type="SUPFAM" id="SSF52833">
    <property type="entry name" value="Thioredoxin-like"/>
    <property type="match status" value="1"/>
</dbReference>
<feature type="signal peptide" evidence="7">
    <location>
        <begin position="1"/>
        <end position="19"/>
    </location>
</feature>